<feature type="compositionally biased region" description="Acidic residues" evidence="1">
    <location>
        <begin position="541"/>
        <end position="554"/>
    </location>
</feature>
<protein>
    <submittedName>
        <fullName evidence="2">Uncharacterized protein</fullName>
    </submittedName>
</protein>
<proteinExistence type="predicted"/>
<keyword evidence="3" id="KW-1185">Reference proteome</keyword>
<dbReference type="AlphaFoldDB" id="A0A4Q2D509"/>
<comment type="caution">
    <text evidence="2">The sequence shown here is derived from an EMBL/GenBank/DDBJ whole genome shotgun (WGS) entry which is preliminary data.</text>
</comment>
<feature type="region of interest" description="Disordered" evidence="1">
    <location>
        <begin position="214"/>
        <end position="235"/>
    </location>
</feature>
<sequence>MSEMKKLAARDYEDILQCSIPAFEGLLSNEQGNKEVTKLLYRAAEFHAFAKMRLHTDETLTHLETTAKVFGKQIRHFHDEICPRFDTFELPGETNRRNRQKARRGAATGVPTSRTQGRKRKGLNLHTYKFHSLGDYALFICLFGGTDSFSTQPGELVHKLVKRLYGTTNKCQIEKRIGKRVRRLERAKLAAQRRAQRLRLVQMRQVVHNEVTTSGTVDGNQTAEPHVEEDRDPRFYISPSRNSGLDLSQLMKENRGNPAYDNFVRKLKDHLLARLINRGFDGDAHDDFTDNDRNSVRIYGDKIYEVRTCRINYTTYDNRRDYDIVNPRTHPDVMVLSQEDNNDIHPFWYARVIGVFHARVMTDHTKASSKNWEWMPFLWVRWFGAEPGYTPSFRHARLPKIGFVQWEEEPGNYAFGFLDPAQVLRGCHLIPAFHSGRTARLLPHDCATARQVKSESADNLSTQDWTNYYVNIFVDRDMVMRHYGGGVGHQSHIQMHAVPLNDELALTEQDRQVDEEEPDDLQQAVELDIQEIDRELMEMDERGEDGEIDEEVDEAERTVAMDDETDGETGETDGESSDGEEGALPDLD</sequence>
<evidence type="ECO:0000313" key="2">
    <source>
        <dbReference type="EMBL" id="RXW14483.1"/>
    </source>
</evidence>
<feature type="compositionally biased region" description="Polar residues" evidence="1">
    <location>
        <begin position="214"/>
        <end position="223"/>
    </location>
</feature>
<gene>
    <name evidence="2" type="ORF">EST38_g11371</name>
</gene>
<dbReference type="EMBL" id="SDEE01000695">
    <property type="protein sequence ID" value="RXW14483.1"/>
    <property type="molecule type" value="Genomic_DNA"/>
</dbReference>
<dbReference type="OrthoDB" id="3183767at2759"/>
<feature type="compositionally biased region" description="Basic and acidic residues" evidence="1">
    <location>
        <begin position="225"/>
        <end position="234"/>
    </location>
</feature>
<feature type="compositionally biased region" description="Acidic residues" evidence="1">
    <location>
        <begin position="561"/>
        <end position="588"/>
    </location>
</feature>
<feature type="region of interest" description="Disordered" evidence="1">
    <location>
        <begin position="91"/>
        <end position="121"/>
    </location>
</feature>
<organism evidence="2 3">
    <name type="scientific">Candolleomyces aberdarensis</name>
    <dbReference type="NCBI Taxonomy" id="2316362"/>
    <lineage>
        <taxon>Eukaryota</taxon>
        <taxon>Fungi</taxon>
        <taxon>Dikarya</taxon>
        <taxon>Basidiomycota</taxon>
        <taxon>Agaricomycotina</taxon>
        <taxon>Agaricomycetes</taxon>
        <taxon>Agaricomycetidae</taxon>
        <taxon>Agaricales</taxon>
        <taxon>Agaricineae</taxon>
        <taxon>Psathyrellaceae</taxon>
        <taxon>Candolleomyces</taxon>
    </lineage>
</organism>
<evidence type="ECO:0000313" key="3">
    <source>
        <dbReference type="Proteomes" id="UP000290288"/>
    </source>
</evidence>
<dbReference type="STRING" id="2316362.A0A4Q2D509"/>
<dbReference type="Proteomes" id="UP000290288">
    <property type="component" value="Unassembled WGS sequence"/>
</dbReference>
<name>A0A4Q2D509_9AGAR</name>
<evidence type="ECO:0000256" key="1">
    <source>
        <dbReference type="SAM" id="MobiDB-lite"/>
    </source>
</evidence>
<reference evidence="2 3" key="1">
    <citation type="submission" date="2019-01" db="EMBL/GenBank/DDBJ databases">
        <title>Draft genome sequence of Psathyrella aberdarensis IHI B618.</title>
        <authorList>
            <person name="Buettner E."/>
            <person name="Kellner H."/>
        </authorList>
    </citation>
    <scope>NUCLEOTIDE SEQUENCE [LARGE SCALE GENOMIC DNA]</scope>
    <source>
        <strain evidence="2 3">IHI B618</strain>
    </source>
</reference>
<feature type="region of interest" description="Disordered" evidence="1">
    <location>
        <begin position="539"/>
        <end position="588"/>
    </location>
</feature>
<accession>A0A4Q2D509</accession>